<organism evidence="2 3">
    <name type="scientific">Eucalyptus globulus</name>
    <name type="common">Tasmanian blue gum</name>
    <dbReference type="NCBI Taxonomy" id="34317"/>
    <lineage>
        <taxon>Eukaryota</taxon>
        <taxon>Viridiplantae</taxon>
        <taxon>Streptophyta</taxon>
        <taxon>Embryophyta</taxon>
        <taxon>Tracheophyta</taxon>
        <taxon>Spermatophyta</taxon>
        <taxon>Magnoliopsida</taxon>
        <taxon>eudicotyledons</taxon>
        <taxon>Gunneridae</taxon>
        <taxon>Pentapetalae</taxon>
        <taxon>rosids</taxon>
        <taxon>malvids</taxon>
        <taxon>Myrtales</taxon>
        <taxon>Myrtaceae</taxon>
        <taxon>Myrtoideae</taxon>
        <taxon>Eucalypteae</taxon>
        <taxon>Eucalyptus</taxon>
    </lineage>
</organism>
<dbReference type="Proteomes" id="UP001634007">
    <property type="component" value="Unassembled WGS sequence"/>
</dbReference>
<protein>
    <submittedName>
        <fullName evidence="2">Uncharacterized protein</fullName>
    </submittedName>
</protein>
<dbReference type="PANTHER" id="PTHR46354">
    <property type="entry name" value="DOG1 DOMAIN-CONTAINING PROTEIN"/>
    <property type="match status" value="1"/>
</dbReference>
<evidence type="ECO:0000313" key="3">
    <source>
        <dbReference type="Proteomes" id="UP001634007"/>
    </source>
</evidence>
<name>A0ABD3L0N4_EUCGL</name>
<dbReference type="EMBL" id="JBJKBG010000004">
    <property type="protein sequence ID" value="KAL3741690.1"/>
    <property type="molecule type" value="Genomic_DNA"/>
</dbReference>
<dbReference type="AlphaFoldDB" id="A0ABD3L0N4"/>
<evidence type="ECO:0000313" key="2">
    <source>
        <dbReference type="EMBL" id="KAL3741690.1"/>
    </source>
</evidence>
<reference evidence="2 3" key="1">
    <citation type="submission" date="2024-11" db="EMBL/GenBank/DDBJ databases">
        <title>Chromosome-level genome assembly of Eucalyptus globulus Labill. provides insights into its genome evolution.</title>
        <authorList>
            <person name="Li X."/>
        </authorList>
    </citation>
    <scope>NUCLEOTIDE SEQUENCE [LARGE SCALE GENOMIC DNA]</scope>
    <source>
        <strain evidence="2">CL2024</strain>
        <tissue evidence="2">Fresh tender leaves</tissue>
    </source>
</reference>
<proteinExistence type="predicted"/>
<keyword evidence="3" id="KW-1185">Reference proteome</keyword>
<feature type="region of interest" description="Disordered" evidence="1">
    <location>
        <begin position="112"/>
        <end position="138"/>
    </location>
</feature>
<gene>
    <name evidence="2" type="ORF">ACJRO7_017199</name>
</gene>
<evidence type="ECO:0000256" key="1">
    <source>
        <dbReference type="SAM" id="MobiDB-lite"/>
    </source>
</evidence>
<comment type="caution">
    <text evidence="2">The sequence shown here is derived from an EMBL/GenBank/DDBJ whole genome shotgun (WGS) entry which is preliminary data.</text>
</comment>
<dbReference type="PANTHER" id="PTHR46354:SF7">
    <property type="entry name" value="PROTEIN DOG1-LIKE 1"/>
    <property type="match status" value="1"/>
</dbReference>
<accession>A0ABD3L0N4</accession>
<dbReference type="InterPro" id="IPR051886">
    <property type="entry name" value="Seed_Dev/Stress_Resp_Reg"/>
</dbReference>
<sequence>MASLQEKIVDQPIVIITRRMDCTAEPGQEADIALNESERQMLAIMEKADGLRPDTLEEMVAALLPVHAVDFLVAIGSPTSASTSRASGGTTTAARANKSLSLLRAHLSIGTCSEESTKTSPKFAEKDESPNPRPLGHFRAKMRQQRSCSSFMIKAAIRPETSRATEDWLL</sequence>